<reference evidence="3" key="3">
    <citation type="submission" date="2020-02" db="EMBL/GenBank/DDBJ databases">
        <authorList>
            <person name="Littmann E."/>
            <person name="Sorbara M."/>
        </authorList>
    </citation>
    <scope>NUCLEOTIDE SEQUENCE</scope>
    <source>
        <strain evidence="3">MSK.22.53</strain>
    </source>
</reference>
<evidence type="ECO:0000313" key="3">
    <source>
        <dbReference type="EMBL" id="NSI20608.1"/>
    </source>
</evidence>
<dbReference type="EMBL" id="QRIS01000005">
    <property type="protein sequence ID" value="RHG87257.1"/>
    <property type="molecule type" value="Genomic_DNA"/>
</dbReference>
<name>A0A3E4K2U2_MEDGN</name>
<feature type="region of interest" description="Disordered" evidence="1">
    <location>
        <begin position="1"/>
        <end position="20"/>
    </location>
</feature>
<proteinExistence type="predicted"/>
<comment type="caution">
    <text evidence="4">The sequence shown here is derived from an EMBL/GenBank/DDBJ whole genome shotgun (WGS) entry which is preliminary data.</text>
</comment>
<sequence>MDLTGMIQNPVEDQNSEQKLSKEEYAALKKQEREETWMQIDGQAQSVFRDGASLQKFLDFMAGQYNMPKVPNLLLLYSQNPEVKLVKSFDEWKHDRRSLRTGVHGYTYIIDTKYEKDGEMRSGYAISKGYDITQTKGRPLEERPQRDIHTLLEAVLKNQNIRLQIADNLPDKIQAQYIPNQRTIYIRNGMSEITTFHAINRELACAALDQHDGNYARNRVNAQAFCATYILGKRYGVDVFGFDLEKVAGIQEHGQKDPQELRLFLNDVRTAAYGIRGHIERNLREPEQQFVTEDTFTVGESEKKSPDKGKKSKNEPER</sequence>
<evidence type="ECO:0000313" key="2">
    <source>
        <dbReference type="EMBL" id="MDE1203642.1"/>
    </source>
</evidence>
<reference evidence="2" key="4">
    <citation type="submission" date="2022-12" db="EMBL/GenBank/DDBJ databases">
        <title>Genome of R. gnavus strain RSHDN_120.</title>
        <authorList>
            <person name="Abdugheni R."/>
        </authorList>
    </citation>
    <scope>NUCLEOTIDE SEQUENCE</scope>
    <source>
        <strain evidence="2">RSHDN_120</strain>
    </source>
</reference>
<organism evidence="4 5">
    <name type="scientific">Mediterraneibacter gnavus</name>
    <name type="common">Ruminococcus gnavus</name>
    <dbReference type="NCBI Taxonomy" id="33038"/>
    <lineage>
        <taxon>Bacteria</taxon>
        <taxon>Bacillati</taxon>
        <taxon>Bacillota</taxon>
        <taxon>Clostridia</taxon>
        <taxon>Lachnospirales</taxon>
        <taxon>Lachnospiraceae</taxon>
        <taxon>Mediterraneibacter</taxon>
    </lineage>
</organism>
<protein>
    <submittedName>
        <fullName evidence="4">Uncharacterized protein</fullName>
    </submittedName>
</protein>
<dbReference type="Proteomes" id="UP001149331">
    <property type="component" value="Unassembled WGS sequence"/>
</dbReference>
<reference evidence="3" key="2">
    <citation type="journal article" date="2020" name="Cell Host Microbe">
        <title>Functional and Genomic Variation between Human-Derived Isolates of Lachnospiraceae Reveals Inter- and Intra-Species Diversity.</title>
        <authorList>
            <person name="Sorbara M.T."/>
            <person name="Littmann E.R."/>
            <person name="Fontana E."/>
            <person name="Moody T.U."/>
            <person name="Kohout C.E."/>
            <person name="Gjonbalaj M."/>
            <person name="Eaton V."/>
            <person name="Seok R."/>
            <person name="Leiner I.M."/>
            <person name="Pamer E.G."/>
        </authorList>
    </citation>
    <scope>NUCLEOTIDE SEQUENCE</scope>
    <source>
        <strain evidence="3">MSK.22.53</strain>
    </source>
</reference>
<dbReference type="RefSeq" id="WP_117636813.1">
    <property type="nucleotide sequence ID" value="NZ_BAABXJ010000001.1"/>
</dbReference>
<dbReference type="Proteomes" id="UP001296643">
    <property type="component" value="Unassembled WGS sequence"/>
</dbReference>
<dbReference type="EMBL" id="JAPZEG010000009">
    <property type="protein sequence ID" value="MDE1203642.1"/>
    <property type="molecule type" value="Genomic_DNA"/>
</dbReference>
<feature type="region of interest" description="Disordered" evidence="1">
    <location>
        <begin position="286"/>
        <end position="318"/>
    </location>
</feature>
<gene>
    <name evidence="4" type="ORF">DW243_03875</name>
    <name evidence="3" type="ORF">G4958_14955</name>
    <name evidence="2" type="ORF">O4N78_08690</name>
</gene>
<dbReference type="Proteomes" id="UP000283981">
    <property type="component" value="Unassembled WGS sequence"/>
</dbReference>
<evidence type="ECO:0000313" key="4">
    <source>
        <dbReference type="EMBL" id="RHG87257.1"/>
    </source>
</evidence>
<dbReference type="AlphaFoldDB" id="A0A3E4K2U2"/>
<evidence type="ECO:0000313" key="5">
    <source>
        <dbReference type="Proteomes" id="UP000283981"/>
    </source>
</evidence>
<accession>A0A3E4K2U2</accession>
<evidence type="ECO:0000256" key="1">
    <source>
        <dbReference type="SAM" id="MobiDB-lite"/>
    </source>
</evidence>
<feature type="compositionally biased region" description="Basic and acidic residues" evidence="1">
    <location>
        <begin position="300"/>
        <end position="318"/>
    </location>
</feature>
<reference evidence="4 5" key="1">
    <citation type="submission" date="2018-08" db="EMBL/GenBank/DDBJ databases">
        <title>A genome reference for cultivated species of the human gut microbiota.</title>
        <authorList>
            <person name="Zou Y."/>
            <person name="Xue W."/>
            <person name="Luo G."/>
        </authorList>
    </citation>
    <scope>NUCLEOTIDE SEQUENCE [LARGE SCALE GENOMIC DNA]</scope>
    <source>
        <strain evidence="4 5">AM21-18</strain>
    </source>
</reference>
<dbReference type="EMBL" id="JAAIRM010000036">
    <property type="protein sequence ID" value="NSI20608.1"/>
    <property type="molecule type" value="Genomic_DNA"/>
</dbReference>